<dbReference type="Pfam" id="PF01674">
    <property type="entry name" value="Lipase_2"/>
    <property type="match status" value="1"/>
</dbReference>
<dbReference type="AlphaFoldDB" id="A0A7K0DYN8"/>
<proteinExistence type="predicted"/>
<protein>
    <recommendedName>
        <fullName evidence="4">Lipase</fullName>
    </recommendedName>
</protein>
<dbReference type="OrthoDB" id="8871309at2"/>
<dbReference type="PANTHER" id="PTHR32015:SF1">
    <property type="entry name" value="LIPASE"/>
    <property type="match status" value="1"/>
</dbReference>
<accession>A0A7K0DYN8</accession>
<keyword evidence="3" id="KW-1185">Reference proteome</keyword>
<feature type="signal peptide" evidence="1">
    <location>
        <begin position="1"/>
        <end position="35"/>
    </location>
</feature>
<dbReference type="PANTHER" id="PTHR32015">
    <property type="entry name" value="FASTING INDUCED LIPASE"/>
    <property type="match status" value="1"/>
</dbReference>
<keyword evidence="1" id="KW-0732">Signal</keyword>
<dbReference type="GO" id="GO:0016042">
    <property type="term" value="P:lipid catabolic process"/>
    <property type="evidence" value="ECO:0007669"/>
    <property type="project" value="InterPro"/>
</dbReference>
<dbReference type="EMBL" id="WEGI01000014">
    <property type="protein sequence ID" value="MQY30627.1"/>
    <property type="molecule type" value="Genomic_DNA"/>
</dbReference>
<dbReference type="Gene3D" id="3.40.50.1820">
    <property type="entry name" value="alpha/beta hydrolase"/>
    <property type="match status" value="1"/>
</dbReference>
<dbReference type="RefSeq" id="WP_153347871.1">
    <property type="nucleotide sequence ID" value="NZ_WEGI01000014.1"/>
</dbReference>
<dbReference type="InterPro" id="IPR029058">
    <property type="entry name" value="AB_hydrolase_fold"/>
</dbReference>
<feature type="chain" id="PRO_5039303838" description="Lipase" evidence="1">
    <location>
        <begin position="36"/>
        <end position="325"/>
    </location>
</feature>
<gene>
    <name evidence="2" type="ORF">NRB56_62290</name>
</gene>
<reference evidence="2 3" key="1">
    <citation type="submission" date="2019-10" db="EMBL/GenBank/DDBJ databases">
        <title>Nocardia macrotermitis sp. nov. and Nocardia aurantia sp. nov., isolated from the gut of fungus growing-termite Macrotermes natalensis.</title>
        <authorList>
            <person name="Benndorf R."/>
            <person name="Schwitalla J."/>
            <person name="Martin K."/>
            <person name="De Beer W."/>
            <person name="Kaster A.-K."/>
            <person name="Vollmers J."/>
            <person name="Poulsen M."/>
            <person name="Beemelmanns C."/>
        </authorList>
    </citation>
    <scope>NUCLEOTIDE SEQUENCE [LARGE SCALE GENOMIC DNA]</scope>
    <source>
        <strain evidence="2 3">RB56</strain>
    </source>
</reference>
<name>A0A7K0DYN8_9NOCA</name>
<dbReference type="InterPro" id="IPR002918">
    <property type="entry name" value="Lipase_EstA/Esterase_EstB"/>
</dbReference>
<dbReference type="GO" id="GO:0016298">
    <property type="term" value="F:lipase activity"/>
    <property type="evidence" value="ECO:0007669"/>
    <property type="project" value="TreeGrafter"/>
</dbReference>
<evidence type="ECO:0008006" key="4">
    <source>
        <dbReference type="Google" id="ProtNLM"/>
    </source>
</evidence>
<organism evidence="2 3">
    <name type="scientific">Nocardia aurantia</name>
    <dbReference type="NCBI Taxonomy" id="2585199"/>
    <lineage>
        <taxon>Bacteria</taxon>
        <taxon>Bacillati</taxon>
        <taxon>Actinomycetota</taxon>
        <taxon>Actinomycetes</taxon>
        <taxon>Mycobacteriales</taxon>
        <taxon>Nocardiaceae</taxon>
        <taxon>Nocardia</taxon>
    </lineage>
</organism>
<dbReference type="SUPFAM" id="SSF53474">
    <property type="entry name" value="alpha/beta-Hydrolases"/>
    <property type="match status" value="1"/>
</dbReference>
<sequence>MIGLNKVSGRTRGLVTLGAAFAALIQCGNYSAAHADPAPATPYPVPYNFIVDAAFAALRNIGGSAPGTNNWTCKPSAEHPEPVVLVHGFLANRNDNWQTLGPLLANNGYCVFALTYGNDNGGSSAGLVGGLASMESSSHQLDAFVDKVLAATGASKVDIVGHSEGATMPYWYIKMDHGSEKVAKMIGLAPLVHGVGIAPGASTGSNTGSANGPALAEFPATSAFMQQLDAGGITVPGVAYTQLVTRFDEVVIPYTSGIIAEPGVTNITVQDQCPQDFADHLSINSDPAAAADVLNALDPAHLQPIPCTLVLPAVGAVGSGSGGSS</sequence>
<evidence type="ECO:0000256" key="1">
    <source>
        <dbReference type="SAM" id="SignalP"/>
    </source>
</evidence>
<evidence type="ECO:0000313" key="2">
    <source>
        <dbReference type="EMBL" id="MQY30627.1"/>
    </source>
</evidence>
<dbReference type="Proteomes" id="UP000431401">
    <property type="component" value="Unassembled WGS sequence"/>
</dbReference>
<evidence type="ECO:0000313" key="3">
    <source>
        <dbReference type="Proteomes" id="UP000431401"/>
    </source>
</evidence>
<comment type="caution">
    <text evidence="2">The sequence shown here is derived from an EMBL/GenBank/DDBJ whole genome shotgun (WGS) entry which is preliminary data.</text>
</comment>